<evidence type="ECO:0000256" key="7">
    <source>
        <dbReference type="ARBA" id="ARBA00023002"/>
    </source>
</evidence>
<sequence>MAIIATSDDPSCLHSHRRERRKRQVVAQTPVNDEKSSRKILFSNVVVERRRSIFGYRKWTYMDVRHAIIILLIHVLCLFAPFTFNLGAFGVAVVLSFVTGLLGMTLSYHRNLTHRSFKLQKWLEYLFAYFGAQALHGDPIDWVSKHRYHHKYSDSEQDPHSPLEGFWFSHINWMFDNNYVTQKCGEQLTIAEDLRKQLYYKFLRSTYLVHPIALGVLLYALGGFPFVVWGMGVRSTFVLHGTFLVRSACHIWGQQPWNTGDLSKNNWFVGLIAFGEGWHNNHHAFEFSARHGLEWWQIDLTWYIVRLLEIIGLATDVKLPSKIQKQKMSHNKS</sequence>
<dbReference type="Proteomes" id="UP000541444">
    <property type="component" value="Unassembled WGS sequence"/>
</dbReference>
<evidence type="ECO:0000256" key="9">
    <source>
        <dbReference type="ARBA" id="ARBA00023098"/>
    </source>
</evidence>
<keyword evidence="8" id="KW-0408">Iron</keyword>
<keyword evidence="7 11" id="KW-0560">Oxidoreductase</keyword>
<evidence type="ECO:0000259" key="14">
    <source>
        <dbReference type="Pfam" id="PF00487"/>
    </source>
</evidence>
<dbReference type="GO" id="GO:0005789">
    <property type="term" value="C:endoplasmic reticulum membrane"/>
    <property type="evidence" value="ECO:0007669"/>
    <property type="project" value="TreeGrafter"/>
</dbReference>
<keyword evidence="4 11" id="KW-0812">Transmembrane</keyword>
<comment type="cofactor">
    <cofactor evidence="11">
        <name>Fe(2+)</name>
        <dbReference type="ChEBI" id="CHEBI:29033"/>
    </cofactor>
</comment>
<dbReference type="GO" id="GO:0016717">
    <property type="term" value="F:oxidoreductase activity, acting on paired donors, with oxidation of a pair of donors resulting in the reduction of molecular oxygen to two molecules of water"/>
    <property type="evidence" value="ECO:0007669"/>
    <property type="project" value="InterPro"/>
</dbReference>
<dbReference type="PRINTS" id="PR00075">
    <property type="entry name" value="FACDDSATRASE"/>
</dbReference>
<gene>
    <name evidence="15" type="ORF">GIB67_003083</name>
</gene>
<comment type="subcellular location">
    <subcellularLocation>
        <location evidence="1">Membrane</location>
        <topology evidence="1">Multi-pass membrane protein</topology>
    </subcellularLocation>
</comment>
<feature type="compositionally biased region" description="Basic residues" evidence="12">
    <location>
        <begin position="14"/>
        <end position="24"/>
    </location>
</feature>
<evidence type="ECO:0000256" key="12">
    <source>
        <dbReference type="SAM" id="MobiDB-lite"/>
    </source>
</evidence>
<keyword evidence="6 13" id="KW-1133">Transmembrane helix</keyword>
<feature type="transmembrane region" description="Helical" evidence="13">
    <location>
        <begin position="59"/>
        <end position="82"/>
    </location>
</feature>
<reference evidence="15 16" key="1">
    <citation type="journal article" date="2020" name="IScience">
        <title>Genome Sequencing of the Endangered Kingdonia uniflora (Circaeasteraceae, Ranunculales) Reveals Potential Mechanisms of Evolutionary Specialization.</title>
        <authorList>
            <person name="Sun Y."/>
            <person name="Deng T."/>
            <person name="Zhang A."/>
            <person name="Moore M.J."/>
            <person name="Landis J.B."/>
            <person name="Lin N."/>
            <person name="Zhang H."/>
            <person name="Zhang X."/>
            <person name="Huang J."/>
            <person name="Zhang X."/>
            <person name="Sun H."/>
            <person name="Wang H."/>
        </authorList>
    </citation>
    <scope>NUCLEOTIDE SEQUENCE [LARGE SCALE GENOMIC DNA]</scope>
    <source>
        <strain evidence="15">TB1705</strain>
        <tissue evidence="15">Leaf</tissue>
    </source>
</reference>
<dbReference type="GO" id="GO:0042761">
    <property type="term" value="P:very long-chain fatty acid biosynthetic process"/>
    <property type="evidence" value="ECO:0007669"/>
    <property type="project" value="TreeGrafter"/>
</dbReference>
<evidence type="ECO:0000256" key="8">
    <source>
        <dbReference type="ARBA" id="ARBA00023004"/>
    </source>
</evidence>
<accession>A0A7J7N5X9</accession>
<keyword evidence="5" id="KW-0276">Fatty acid metabolism</keyword>
<dbReference type="InterPro" id="IPR015876">
    <property type="entry name" value="Acyl-CoA_DS"/>
</dbReference>
<organism evidence="15 16">
    <name type="scientific">Kingdonia uniflora</name>
    <dbReference type="NCBI Taxonomy" id="39325"/>
    <lineage>
        <taxon>Eukaryota</taxon>
        <taxon>Viridiplantae</taxon>
        <taxon>Streptophyta</taxon>
        <taxon>Embryophyta</taxon>
        <taxon>Tracheophyta</taxon>
        <taxon>Spermatophyta</taxon>
        <taxon>Magnoliopsida</taxon>
        <taxon>Ranunculales</taxon>
        <taxon>Circaeasteraceae</taxon>
        <taxon>Kingdonia</taxon>
    </lineage>
</organism>
<evidence type="ECO:0000256" key="1">
    <source>
        <dbReference type="ARBA" id="ARBA00004141"/>
    </source>
</evidence>
<feature type="transmembrane region" description="Helical" evidence="13">
    <location>
        <begin position="207"/>
        <end position="229"/>
    </location>
</feature>
<dbReference type="Pfam" id="PF00487">
    <property type="entry name" value="FA_desaturase"/>
    <property type="match status" value="1"/>
</dbReference>
<evidence type="ECO:0000256" key="11">
    <source>
        <dbReference type="RuleBase" id="RU000581"/>
    </source>
</evidence>
<keyword evidence="11" id="KW-0275">Fatty acid biosynthesis</keyword>
<proteinExistence type="inferred from homology"/>
<comment type="caution">
    <text evidence="15">The sequence shown here is derived from an EMBL/GenBank/DDBJ whole genome shotgun (WGS) entry which is preliminary data.</text>
</comment>
<keyword evidence="16" id="KW-1185">Reference proteome</keyword>
<evidence type="ECO:0000313" key="15">
    <source>
        <dbReference type="EMBL" id="KAF6162537.1"/>
    </source>
</evidence>
<evidence type="ECO:0000256" key="4">
    <source>
        <dbReference type="ARBA" id="ARBA00022692"/>
    </source>
</evidence>
<keyword evidence="11" id="KW-0444">Lipid biosynthesis</keyword>
<evidence type="ECO:0000256" key="5">
    <source>
        <dbReference type="ARBA" id="ARBA00022832"/>
    </source>
</evidence>
<evidence type="ECO:0000313" key="16">
    <source>
        <dbReference type="Proteomes" id="UP000541444"/>
    </source>
</evidence>
<dbReference type="PANTHER" id="PTHR11351">
    <property type="entry name" value="ACYL-COA DESATURASE"/>
    <property type="match status" value="1"/>
</dbReference>
<feature type="region of interest" description="Disordered" evidence="12">
    <location>
        <begin position="1"/>
        <end position="31"/>
    </location>
</feature>
<dbReference type="InterPro" id="IPR005804">
    <property type="entry name" value="FA_desaturase_dom"/>
</dbReference>
<evidence type="ECO:0000256" key="3">
    <source>
        <dbReference type="ARBA" id="ARBA00009295"/>
    </source>
</evidence>
<dbReference type="CDD" id="cd03505">
    <property type="entry name" value="Delta9-FADS-like"/>
    <property type="match status" value="1"/>
</dbReference>
<keyword evidence="9" id="KW-0443">Lipid metabolism</keyword>
<feature type="transmembrane region" description="Helical" evidence="13">
    <location>
        <begin position="88"/>
        <end position="108"/>
    </location>
</feature>
<dbReference type="PANTHER" id="PTHR11351:SF87">
    <property type="entry name" value="LIPID DESATURASE ADS3.2, CHLOROPLASTIC-RELATED"/>
    <property type="match status" value="1"/>
</dbReference>
<comment type="similarity">
    <text evidence="3 11">Belongs to the fatty acid desaturase type 1 family.</text>
</comment>
<protein>
    <recommendedName>
        <fullName evidence="14">Fatty acid desaturase domain-containing protein</fullName>
    </recommendedName>
</protein>
<name>A0A7J7N5X9_9MAGN</name>
<keyword evidence="10 13" id="KW-0472">Membrane</keyword>
<dbReference type="AlphaFoldDB" id="A0A7J7N5X9"/>
<evidence type="ECO:0000256" key="13">
    <source>
        <dbReference type="SAM" id="Phobius"/>
    </source>
</evidence>
<evidence type="ECO:0000256" key="2">
    <source>
        <dbReference type="ARBA" id="ARBA00005189"/>
    </source>
</evidence>
<dbReference type="EMBL" id="JACGCM010001019">
    <property type="protein sequence ID" value="KAF6162537.1"/>
    <property type="molecule type" value="Genomic_DNA"/>
</dbReference>
<dbReference type="OrthoDB" id="10260134at2759"/>
<feature type="domain" description="Fatty acid desaturase" evidence="14">
    <location>
        <begin position="92"/>
        <end position="306"/>
    </location>
</feature>
<comment type="pathway">
    <text evidence="2">Lipid metabolism.</text>
</comment>
<comment type="domain">
    <text evidence="11">The histidine box domains are involved in binding the catalytic metal ions.</text>
</comment>
<evidence type="ECO:0000256" key="6">
    <source>
        <dbReference type="ARBA" id="ARBA00022989"/>
    </source>
</evidence>
<evidence type="ECO:0000256" key="10">
    <source>
        <dbReference type="ARBA" id="ARBA00023136"/>
    </source>
</evidence>